<gene>
    <name evidence="1" type="ORF">GCM10009867_12640</name>
</gene>
<comment type="caution">
    <text evidence="1">The sequence shown here is derived from an EMBL/GenBank/DDBJ whole genome shotgun (WGS) entry which is preliminary data.</text>
</comment>
<organism evidence="1 2">
    <name type="scientific">Pedococcus aerophilus</name>
    <dbReference type="NCBI Taxonomy" id="436356"/>
    <lineage>
        <taxon>Bacteria</taxon>
        <taxon>Bacillati</taxon>
        <taxon>Actinomycetota</taxon>
        <taxon>Actinomycetes</taxon>
        <taxon>Micrococcales</taxon>
        <taxon>Intrasporangiaceae</taxon>
        <taxon>Pedococcus</taxon>
    </lineage>
</organism>
<evidence type="ECO:0000313" key="1">
    <source>
        <dbReference type="EMBL" id="GAA2733848.1"/>
    </source>
</evidence>
<dbReference type="SUPFAM" id="SSF55961">
    <property type="entry name" value="Bet v1-like"/>
    <property type="match status" value="1"/>
</dbReference>
<name>A0ABN3UJ78_9MICO</name>
<dbReference type="EMBL" id="BAAARN010000001">
    <property type="protein sequence ID" value="GAA2733848.1"/>
    <property type="molecule type" value="Genomic_DNA"/>
</dbReference>
<keyword evidence="2" id="KW-1185">Reference proteome</keyword>
<evidence type="ECO:0008006" key="3">
    <source>
        <dbReference type="Google" id="ProtNLM"/>
    </source>
</evidence>
<dbReference type="Proteomes" id="UP001501326">
    <property type="component" value="Unassembled WGS sequence"/>
</dbReference>
<accession>A0ABN3UJ78</accession>
<reference evidence="1 2" key="1">
    <citation type="journal article" date="2019" name="Int. J. Syst. Evol. Microbiol.">
        <title>The Global Catalogue of Microorganisms (GCM) 10K type strain sequencing project: providing services to taxonomists for standard genome sequencing and annotation.</title>
        <authorList>
            <consortium name="The Broad Institute Genomics Platform"/>
            <consortium name="The Broad Institute Genome Sequencing Center for Infectious Disease"/>
            <person name="Wu L."/>
            <person name="Ma J."/>
        </authorList>
    </citation>
    <scope>NUCLEOTIDE SEQUENCE [LARGE SCALE GENOMIC DNA]</scope>
    <source>
        <strain evidence="1 2">JCM 16378</strain>
    </source>
</reference>
<proteinExistence type="predicted"/>
<dbReference type="InterPro" id="IPR023393">
    <property type="entry name" value="START-like_dom_sf"/>
</dbReference>
<dbReference type="CDD" id="cd07812">
    <property type="entry name" value="SRPBCC"/>
    <property type="match status" value="1"/>
</dbReference>
<dbReference type="Pfam" id="PF10604">
    <property type="entry name" value="Polyketide_cyc2"/>
    <property type="match status" value="1"/>
</dbReference>
<dbReference type="Gene3D" id="3.30.530.20">
    <property type="match status" value="1"/>
</dbReference>
<dbReference type="RefSeq" id="WP_344191302.1">
    <property type="nucleotide sequence ID" value="NZ_BAAARN010000001.1"/>
</dbReference>
<protein>
    <recommendedName>
        <fullName evidence="3">SRPBCC family protein</fullName>
    </recommendedName>
</protein>
<sequence>MAALHLTRHTAADPAAVWDVVAGFDGYGDWMPMTRMTTDDGAPRVGWGFAGISGIGPLAFSDSMLVTRWEPPESTAPTSPAVFRIVKTGRLLGGWAEITITPEPHVSTPGVLGSRLDWVEEVVVRPLPFKRLFAPLLDRASAWLYGRAIDAMLARAVEVSAAPGRSR</sequence>
<evidence type="ECO:0000313" key="2">
    <source>
        <dbReference type="Proteomes" id="UP001501326"/>
    </source>
</evidence>
<dbReference type="InterPro" id="IPR019587">
    <property type="entry name" value="Polyketide_cyclase/dehydratase"/>
</dbReference>